<evidence type="ECO:0000313" key="3">
    <source>
        <dbReference type="Proteomes" id="UP000297245"/>
    </source>
</evidence>
<feature type="compositionally biased region" description="Low complexity" evidence="1">
    <location>
        <begin position="166"/>
        <end position="191"/>
    </location>
</feature>
<dbReference type="OrthoDB" id="3235983at2759"/>
<dbReference type="AlphaFoldDB" id="A0A4S8KPI5"/>
<dbReference type="EMBL" id="ML180404">
    <property type="protein sequence ID" value="THU77559.1"/>
    <property type="molecule type" value="Genomic_DNA"/>
</dbReference>
<feature type="compositionally biased region" description="Low complexity" evidence="1">
    <location>
        <begin position="126"/>
        <end position="138"/>
    </location>
</feature>
<sequence>MLEPLAKEVDEMSVSDRRKKMRKLREMGKYEFERENTLAKNRALLKELGVDAAMEKLTRSFPSEGKGKKKGKGKETGKEKGKKEKEKEKGKKEKEKEKEQEKEQEKGKEKEKEQEKREVRTRTRSARTAAAAKETASTPMEASVGEPNDGNAMEVDPEVLPDINKPTSASADLASADPASADPASADPATANPVSANPASTDTIELALPKNANEAIRALRTCLLKLPDTLEEAQDNDEITAHCYQEGPWSAELSAPDAWEHWNGVLDT</sequence>
<reference evidence="2 3" key="1">
    <citation type="journal article" date="2019" name="Nat. Ecol. Evol.">
        <title>Megaphylogeny resolves global patterns of mushroom evolution.</title>
        <authorList>
            <person name="Varga T."/>
            <person name="Krizsan K."/>
            <person name="Foldi C."/>
            <person name="Dima B."/>
            <person name="Sanchez-Garcia M."/>
            <person name="Sanchez-Ramirez S."/>
            <person name="Szollosi G.J."/>
            <person name="Szarkandi J.G."/>
            <person name="Papp V."/>
            <person name="Albert L."/>
            <person name="Andreopoulos W."/>
            <person name="Angelini C."/>
            <person name="Antonin V."/>
            <person name="Barry K.W."/>
            <person name="Bougher N.L."/>
            <person name="Buchanan P."/>
            <person name="Buyck B."/>
            <person name="Bense V."/>
            <person name="Catcheside P."/>
            <person name="Chovatia M."/>
            <person name="Cooper J."/>
            <person name="Damon W."/>
            <person name="Desjardin D."/>
            <person name="Finy P."/>
            <person name="Geml J."/>
            <person name="Haridas S."/>
            <person name="Hughes K."/>
            <person name="Justo A."/>
            <person name="Karasinski D."/>
            <person name="Kautmanova I."/>
            <person name="Kiss B."/>
            <person name="Kocsube S."/>
            <person name="Kotiranta H."/>
            <person name="LaButti K.M."/>
            <person name="Lechner B.E."/>
            <person name="Liimatainen K."/>
            <person name="Lipzen A."/>
            <person name="Lukacs Z."/>
            <person name="Mihaltcheva S."/>
            <person name="Morgado L.N."/>
            <person name="Niskanen T."/>
            <person name="Noordeloos M.E."/>
            <person name="Ohm R.A."/>
            <person name="Ortiz-Santana B."/>
            <person name="Ovrebo C."/>
            <person name="Racz N."/>
            <person name="Riley R."/>
            <person name="Savchenko A."/>
            <person name="Shiryaev A."/>
            <person name="Soop K."/>
            <person name="Spirin V."/>
            <person name="Szebenyi C."/>
            <person name="Tomsovsky M."/>
            <person name="Tulloss R.E."/>
            <person name="Uehling J."/>
            <person name="Grigoriev I.V."/>
            <person name="Vagvolgyi C."/>
            <person name="Papp T."/>
            <person name="Martin F.M."/>
            <person name="Miettinen O."/>
            <person name="Hibbett D.S."/>
            <person name="Nagy L.G."/>
        </authorList>
    </citation>
    <scope>NUCLEOTIDE SEQUENCE [LARGE SCALE GENOMIC DNA]</scope>
    <source>
        <strain evidence="2 3">CBS 962.96</strain>
    </source>
</reference>
<evidence type="ECO:0000313" key="2">
    <source>
        <dbReference type="EMBL" id="THU77559.1"/>
    </source>
</evidence>
<feature type="region of interest" description="Disordered" evidence="1">
    <location>
        <begin position="56"/>
        <end position="198"/>
    </location>
</feature>
<gene>
    <name evidence="2" type="ORF">K435DRAFT_877688</name>
</gene>
<evidence type="ECO:0000256" key="1">
    <source>
        <dbReference type="SAM" id="MobiDB-lite"/>
    </source>
</evidence>
<protein>
    <submittedName>
        <fullName evidence="2">Uncharacterized protein</fullName>
    </submittedName>
</protein>
<feature type="compositionally biased region" description="Basic and acidic residues" evidence="1">
    <location>
        <begin position="73"/>
        <end position="121"/>
    </location>
</feature>
<name>A0A4S8KPI5_DENBC</name>
<dbReference type="Proteomes" id="UP000297245">
    <property type="component" value="Unassembled WGS sequence"/>
</dbReference>
<keyword evidence="3" id="KW-1185">Reference proteome</keyword>
<feature type="region of interest" description="Disordered" evidence="1">
    <location>
        <begin position="1"/>
        <end position="20"/>
    </location>
</feature>
<proteinExistence type="predicted"/>
<accession>A0A4S8KPI5</accession>
<organism evidence="2 3">
    <name type="scientific">Dendrothele bispora (strain CBS 962.96)</name>
    <dbReference type="NCBI Taxonomy" id="1314807"/>
    <lineage>
        <taxon>Eukaryota</taxon>
        <taxon>Fungi</taxon>
        <taxon>Dikarya</taxon>
        <taxon>Basidiomycota</taxon>
        <taxon>Agaricomycotina</taxon>
        <taxon>Agaricomycetes</taxon>
        <taxon>Agaricomycetidae</taxon>
        <taxon>Agaricales</taxon>
        <taxon>Agaricales incertae sedis</taxon>
        <taxon>Dendrothele</taxon>
    </lineage>
</organism>
<feature type="non-terminal residue" evidence="2">
    <location>
        <position position="268"/>
    </location>
</feature>
<feature type="compositionally biased region" description="Basic and acidic residues" evidence="1">
    <location>
        <begin position="1"/>
        <end position="16"/>
    </location>
</feature>